<comment type="similarity">
    <text evidence="1 3">Belongs to the HAD-like hydrolase superfamily. S-2-haloalkanoic acid dehalogenase family.</text>
</comment>
<dbReference type="Gene3D" id="3.40.50.1000">
    <property type="entry name" value="HAD superfamily/HAD-like"/>
    <property type="match status" value="1"/>
</dbReference>
<protein>
    <recommendedName>
        <fullName evidence="3">(S)-2-haloacid dehalogenase</fullName>
        <ecNumber evidence="3">3.8.1.2</ecNumber>
    </recommendedName>
    <alternativeName>
        <fullName evidence="3">2-haloalkanoic acid dehalogenase</fullName>
    </alternativeName>
    <alternativeName>
        <fullName evidence="3">Halocarboxylic acid halidohydrolase</fullName>
    </alternativeName>
    <alternativeName>
        <fullName evidence="3">L-2-haloacid dehalogenase</fullName>
    </alternativeName>
</protein>
<dbReference type="InterPro" id="IPR006439">
    <property type="entry name" value="HAD-SF_hydro_IA"/>
</dbReference>
<comment type="function">
    <text evidence="3">Catalyzes the hydrolytic dehalogenation of small (S)-2-haloalkanoic acids to yield the corresponding (R)-2-hydroxyalkanoic acids.</text>
</comment>
<dbReference type="InterPro" id="IPR006328">
    <property type="entry name" value="2-HAD"/>
</dbReference>
<sequence length="229" mass="25195">MTALTGIRACVFDAYGTLFDFGTAASGCAEVPDDRRAALTTLWRDKQLQYSWLRALQGFYVPFWQVTGEALDHSLETLGLAEDDSLRERLLDLYRTLGCFPEVPSVLEALRQAGLVTAILSNGSPDMLASAVEGAGLSEAFNAVLSVDEVKTFKPDRRVYQLAVDRLGVSADAICFLSSNAWDAHAAAAFGMRVIWCNRQGQRPDRLPGEPCREIRTLAELPSLLESYR</sequence>
<dbReference type="SUPFAM" id="SSF56784">
    <property type="entry name" value="HAD-like"/>
    <property type="match status" value="1"/>
</dbReference>
<evidence type="ECO:0000256" key="3">
    <source>
        <dbReference type="RuleBase" id="RU368077"/>
    </source>
</evidence>
<evidence type="ECO:0000313" key="4">
    <source>
        <dbReference type="EMBL" id="MCW8088187.1"/>
    </source>
</evidence>
<dbReference type="InterPro" id="IPR023198">
    <property type="entry name" value="PGP-like_dom2"/>
</dbReference>
<dbReference type="EMBL" id="JAPFQI010000028">
    <property type="protein sequence ID" value="MCW8088187.1"/>
    <property type="molecule type" value="Genomic_DNA"/>
</dbReference>
<dbReference type="PANTHER" id="PTHR43316">
    <property type="entry name" value="HYDROLASE, HALOACID DELAHOGENASE-RELATED"/>
    <property type="match status" value="1"/>
</dbReference>
<evidence type="ECO:0000256" key="2">
    <source>
        <dbReference type="ARBA" id="ARBA00022801"/>
    </source>
</evidence>
<dbReference type="NCBIfam" id="TIGR01493">
    <property type="entry name" value="HAD-SF-IA-v2"/>
    <property type="match status" value="1"/>
</dbReference>
<dbReference type="CDD" id="cd02588">
    <property type="entry name" value="HAD_L2-DEX"/>
    <property type="match status" value="1"/>
</dbReference>
<comment type="caution">
    <text evidence="4">The sequence shown here is derived from an EMBL/GenBank/DDBJ whole genome shotgun (WGS) entry which is preliminary data.</text>
</comment>
<keyword evidence="2 3" id="KW-0378">Hydrolase</keyword>
<name>A0ABT3P194_9PROT</name>
<dbReference type="PANTHER" id="PTHR43316:SF3">
    <property type="entry name" value="HALOACID DEHALOGENASE, TYPE II (AFU_ORTHOLOGUE AFUA_2G07750)-RELATED"/>
    <property type="match status" value="1"/>
</dbReference>
<dbReference type="PRINTS" id="PR00413">
    <property type="entry name" value="HADHALOGNASE"/>
</dbReference>
<dbReference type="Pfam" id="PF00702">
    <property type="entry name" value="Hydrolase"/>
    <property type="match status" value="1"/>
</dbReference>
<reference evidence="4 5" key="1">
    <citation type="submission" date="2022-10" db="EMBL/GenBank/DDBJ databases">
        <title>Roseococcus glaciei nov., sp. nov., isolated from glacier.</title>
        <authorList>
            <person name="Liu Q."/>
            <person name="Xin Y.-H."/>
        </authorList>
    </citation>
    <scope>NUCLEOTIDE SEQUENCE [LARGE SCALE GENOMIC DNA]</scope>
    <source>
        <strain evidence="4 5">MDT2-1-1</strain>
    </source>
</reference>
<dbReference type="RefSeq" id="WP_301592387.1">
    <property type="nucleotide sequence ID" value="NZ_JAPFQI010000028.1"/>
</dbReference>
<dbReference type="Proteomes" id="UP001526430">
    <property type="component" value="Unassembled WGS sequence"/>
</dbReference>
<dbReference type="NCBIfam" id="TIGR01428">
    <property type="entry name" value="HAD_type_II"/>
    <property type="match status" value="1"/>
</dbReference>
<accession>A0ABT3P194</accession>
<dbReference type="SFLD" id="SFLDS00003">
    <property type="entry name" value="Haloacid_Dehalogenase"/>
    <property type="match status" value="1"/>
</dbReference>
<evidence type="ECO:0000313" key="5">
    <source>
        <dbReference type="Proteomes" id="UP001526430"/>
    </source>
</evidence>
<dbReference type="EC" id="3.8.1.2" evidence="3"/>
<dbReference type="SFLD" id="SFLDG01135">
    <property type="entry name" value="C1.5.6:_HAD__Beta-PGM__Phospha"/>
    <property type="match status" value="1"/>
</dbReference>
<comment type="catalytic activity">
    <reaction evidence="3">
        <text>an (S)-2-haloacid + H2O = a (2R)-2-hydroxycarboxylate + a halide anion + H(+)</text>
        <dbReference type="Rhea" id="RHEA:11192"/>
        <dbReference type="ChEBI" id="CHEBI:15377"/>
        <dbReference type="ChEBI" id="CHEBI:15378"/>
        <dbReference type="ChEBI" id="CHEBI:16042"/>
        <dbReference type="ChEBI" id="CHEBI:58314"/>
        <dbReference type="ChEBI" id="CHEBI:137405"/>
        <dbReference type="EC" id="3.8.1.2"/>
    </reaction>
</comment>
<organism evidence="4 5">
    <name type="scientific">Sabulicella glaciei</name>
    <dbReference type="NCBI Taxonomy" id="2984948"/>
    <lineage>
        <taxon>Bacteria</taxon>
        <taxon>Pseudomonadati</taxon>
        <taxon>Pseudomonadota</taxon>
        <taxon>Alphaproteobacteria</taxon>
        <taxon>Acetobacterales</taxon>
        <taxon>Acetobacteraceae</taxon>
        <taxon>Sabulicella</taxon>
    </lineage>
</organism>
<proteinExistence type="inferred from homology"/>
<dbReference type="InterPro" id="IPR023214">
    <property type="entry name" value="HAD_sf"/>
</dbReference>
<dbReference type="SFLD" id="SFLDG01129">
    <property type="entry name" value="C1.5:_HAD__Beta-PGM__Phosphata"/>
    <property type="match status" value="1"/>
</dbReference>
<dbReference type="Gene3D" id="1.10.150.240">
    <property type="entry name" value="Putative phosphatase, domain 2"/>
    <property type="match status" value="1"/>
</dbReference>
<dbReference type="InterPro" id="IPR051540">
    <property type="entry name" value="S-2-haloacid_dehalogenase"/>
</dbReference>
<keyword evidence="5" id="KW-1185">Reference proteome</keyword>
<gene>
    <name evidence="4" type="ORF">OF850_21560</name>
</gene>
<dbReference type="SFLD" id="SFLDF00045">
    <property type="entry name" value="2-haloacid_dehalogenase"/>
    <property type="match status" value="1"/>
</dbReference>
<evidence type="ECO:0000256" key="1">
    <source>
        <dbReference type="ARBA" id="ARBA00008106"/>
    </source>
</evidence>
<dbReference type="InterPro" id="IPR036412">
    <property type="entry name" value="HAD-like_sf"/>
</dbReference>